<dbReference type="EMBL" id="DF970160">
    <property type="protein sequence ID" value="GAP65447.1"/>
    <property type="molecule type" value="Genomic_DNA"/>
</dbReference>
<keyword evidence="9 10" id="KW-0472">Membrane</keyword>
<dbReference type="EMBL" id="DF952378">
    <property type="protein sequence ID" value="GAN43717.1"/>
    <property type="molecule type" value="Genomic_DNA"/>
</dbReference>
<evidence type="ECO:0000256" key="2">
    <source>
        <dbReference type="ARBA" id="ARBA00022553"/>
    </source>
</evidence>
<dbReference type="NCBIfam" id="TIGR01946">
    <property type="entry name" value="rnfD"/>
    <property type="match status" value="1"/>
</dbReference>
<dbReference type="GO" id="GO:0005886">
    <property type="term" value="C:plasma membrane"/>
    <property type="evidence" value="ECO:0007669"/>
    <property type="project" value="UniProtKB-SubCell"/>
</dbReference>
<feature type="transmembrane region" description="Helical" evidence="10">
    <location>
        <begin position="212"/>
        <end position="229"/>
    </location>
</feature>
<protein>
    <recommendedName>
        <fullName evidence="10">Ion-translocating oxidoreductase complex subunit D</fullName>
        <ecNumber evidence="10">7.-.-.-</ecNumber>
    </recommendedName>
    <alternativeName>
        <fullName evidence="10">Rnf electron transport complex subunit D</fullName>
    </alternativeName>
</protein>
<keyword evidence="10" id="KW-1003">Cell membrane</keyword>
<keyword evidence="7 10" id="KW-0249">Electron transport</keyword>
<dbReference type="InterPro" id="IPR011303">
    <property type="entry name" value="RnfD_bac"/>
</dbReference>
<dbReference type="Pfam" id="PF03116">
    <property type="entry name" value="NQR2_RnfD_RnfE"/>
    <property type="match status" value="1"/>
</dbReference>
<keyword evidence="10" id="KW-0997">Cell inner membrane</keyword>
<evidence type="ECO:0000256" key="8">
    <source>
        <dbReference type="ARBA" id="ARBA00022989"/>
    </source>
</evidence>
<keyword evidence="3 10" id="KW-0285">Flavoprotein</keyword>
<dbReference type="AlphaFoldDB" id="A0A0K8QLY2"/>
<evidence type="ECO:0000256" key="1">
    <source>
        <dbReference type="ARBA" id="ARBA00022448"/>
    </source>
</evidence>
<dbReference type="PANTHER" id="PTHR30578:SF0">
    <property type="entry name" value="ION-TRANSLOCATING OXIDOREDUCTASE COMPLEX SUBUNIT D"/>
    <property type="match status" value="1"/>
</dbReference>
<dbReference type="HOGENOM" id="CLU_042020_0_0_6"/>
<dbReference type="InterPro" id="IPR004338">
    <property type="entry name" value="NqrB/RnfD"/>
</dbReference>
<feature type="transmembrane region" description="Helical" evidence="10">
    <location>
        <begin position="20"/>
        <end position="41"/>
    </location>
</feature>
<dbReference type="RefSeq" id="WP_062535212.1">
    <property type="nucleotide sequence ID" value="NZ_DF970160.1"/>
</dbReference>
<feature type="transmembrane region" description="Helical" evidence="10">
    <location>
        <begin position="292"/>
        <end position="310"/>
    </location>
</feature>
<comment type="subunit">
    <text evidence="10">The complex is composed of six subunits: RnfA, RnfB, RnfC, RnfD, RnfE and RnfG.</text>
</comment>
<feature type="transmembrane region" description="Helical" evidence="10">
    <location>
        <begin position="121"/>
        <end position="140"/>
    </location>
</feature>
<dbReference type="STRING" id="1475481.GCA_000953855_00747"/>
<evidence type="ECO:0000256" key="6">
    <source>
        <dbReference type="ARBA" id="ARBA00022967"/>
    </source>
</evidence>
<evidence type="ECO:0000256" key="9">
    <source>
        <dbReference type="ARBA" id="ARBA00023136"/>
    </source>
</evidence>
<evidence type="ECO:0000313" key="11">
    <source>
        <dbReference type="EMBL" id="GAN43717.1"/>
    </source>
</evidence>
<evidence type="ECO:0000256" key="4">
    <source>
        <dbReference type="ARBA" id="ARBA00022643"/>
    </source>
</evidence>
<feature type="modified residue" description="FMN phosphoryl threonine" evidence="10">
    <location>
        <position position="181"/>
    </location>
</feature>
<keyword evidence="4 10" id="KW-0288">FMN</keyword>
<reference evidence="12" key="2">
    <citation type="submission" date="2015-08" db="EMBL/GenBank/DDBJ databases">
        <title>Complete DNA Sequence of Pseudomonas syringae pv. actinidiae, the Causal Agent of Kiwifruit Canker Disease.</title>
        <authorList>
            <person name="Rikkerink E.H.A."/>
            <person name="Fineran P.C."/>
        </authorList>
    </citation>
    <scope>NUCLEOTIDE SEQUENCE</scope>
    <source>
        <strain evidence="12">SkMP5</strain>
    </source>
</reference>
<gene>
    <name evidence="10" type="primary">rnfD</name>
    <name evidence="11" type="ORF">MBSD_0227</name>
    <name evidence="12" type="ORF">MBSD_n0737</name>
</gene>
<dbReference type="OrthoDB" id="9776359at2"/>
<evidence type="ECO:0000256" key="3">
    <source>
        <dbReference type="ARBA" id="ARBA00022630"/>
    </source>
</evidence>
<feature type="transmembrane region" description="Helical" evidence="10">
    <location>
        <begin position="85"/>
        <end position="109"/>
    </location>
</feature>
<comment type="function">
    <text evidence="10">Part of a membrane-bound complex that couples electron transfer with translocation of ions across the membrane.</text>
</comment>
<keyword evidence="5 10" id="KW-0812">Transmembrane</keyword>
<dbReference type="EC" id="7.-.-.-" evidence="10"/>
<accession>A0A0K8QLY2</accession>
<keyword evidence="6 10" id="KW-1278">Translocase</keyword>
<sequence length="346" mass="36424">MRTFPTAGAPHLPPPTRVRGVMAAVLLALLPGIAACAGFFGPGVLVQIALACAFALGFEAMMLRLRGVPAAPFLGDLSAPVTATLYALCIPPLTPWWITLLAMAAAIVLAKHLYGGLGHNLFNPAMVGYATVLVCFPRALSEWLPPAPLATQALGFGDTLSAIFLGHLPAGLGWDTLAQATPLDTLRTLARQGATMPEIHANPVFGDFGGEGWEWIAGGYALGGLFLLWRRVIRWHVPAAVLGATVLLTVPPWLADPDVHPFPLQHLFSGGLMLAAWFVATDPVTGCTTPRGRLLFGAGVAALTLAIRRWGGYPDGVAFAVLIMNGAAPLLDRLTPPRPYGHARHG</sequence>
<dbReference type="HAMAP" id="MF_00462">
    <property type="entry name" value="RsxD_RnfD"/>
    <property type="match status" value="1"/>
</dbReference>
<feature type="transmembrane region" description="Helical" evidence="10">
    <location>
        <begin position="48"/>
        <end position="65"/>
    </location>
</feature>
<evidence type="ECO:0000313" key="13">
    <source>
        <dbReference type="Proteomes" id="UP000253740"/>
    </source>
</evidence>
<dbReference type="GO" id="GO:0055085">
    <property type="term" value="P:transmembrane transport"/>
    <property type="evidence" value="ECO:0007669"/>
    <property type="project" value="InterPro"/>
</dbReference>
<proteinExistence type="inferred from homology"/>
<comment type="subcellular location">
    <subcellularLocation>
        <location evidence="10">Cell inner membrane</location>
        <topology evidence="10">Multi-pass membrane protein</topology>
    </subcellularLocation>
</comment>
<evidence type="ECO:0000313" key="12">
    <source>
        <dbReference type="EMBL" id="GAP65447.1"/>
    </source>
</evidence>
<dbReference type="PANTHER" id="PTHR30578">
    <property type="entry name" value="ELECTRON TRANSPORT COMPLEX PROTEIN RNFD"/>
    <property type="match status" value="1"/>
</dbReference>
<comment type="similarity">
    <text evidence="10">Belongs to the NqrB/RnfD family.</text>
</comment>
<evidence type="ECO:0000256" key="5">
    <source>
        <dbReference type="ARBA" id="ARBA00022692"/>
    </source>
</evidence>
<feature type="transmembrane region" description="Helical" evidence="10">
    <location>
        <begin position="236"/>
        <end position="255"/>
    </location>
</feature>
<keyword evidence="1 10" id="KW-0813">Transport</keyword>
<dbReference type="GO" id="GO:0022900">
    <property type="term" value="P:electron transport chain"/>
    <property type="evidence" value="ECO:0007669"/>
    <property type="project" value="UniProtKB-UniRule"/>
</dbReference>
<keyword evidence="8 10" id="KW-1133">Transmembrane helix</keyword>
<reference evidence="11" key="1">
    <citation type="submission" date="2015-03" db="EMBL/GenBank/DDBJ databases">
        <title>Draft genome sequence of Mizugakiibacter sediminis skMP5.</title>
        <authorList>
            <person name="Watanabe T."/>
            <person name="Kojima H."/>
            <person name="Fukui M."/>
        </authorList>
    </citation>
    <scope>NUCLEOTIDE SEQUENCE</scope>
    <source>
        <strain evidence="11">SkMP5</strain>
    </source>
</reference>
<evidence type="ECO:0000256" key="7">
    <source>
        <dbReference type="ARBA" id="ARBA00022982"/>
    </source>
</evidence>
<keyword evidence="2 10" id="KW-0597">Phosphoprotein</keyword>
<dbReference type="Proteomes" id="UP000253740">
    <property type="component" value="Unassembled WGS sequence"/>
</dbReference>
<feature type="transmembrane region" description="Helical" evidence="10">
    <location>
        <begin position="261"/>
        <end position="280"/>
    </location>
</feature>
<name>A0A0K8QLY2_9GAMM</name>
<comment type="cofactor">
    <cofactor evidence="10">
        <name>FMN</name>
        <dbReference type="ChEBI" id="CHEBI:58210"/>
    </cofactor>
</comment>
<organism evidence="12">
    <name type="scientific">Mizugakiibacter sediminis</name>
    <dbReference type="NCBI Taxonomy" id="1475481"/>
    <lineage>
        <taxon>Bacteria</taxon>
        <taxon>Pseudomonadati</taxon>
        <taxon>Pseudomonadota</taxon>
        <taxon>Gammaproteobacteria</taxon>
        <taxon>Lysobacterales</taxon>
        <taxon>Rhodanobacteraceae</taxon>
        <taxon>Mizugakiibacter</taxon>
    </lineage>
</organism>
<keyword evidence="13" id="KW-1185">Reference proteome</keyword>
<evidence type="ECO:0000256" key="10">
    <source>
        <dbReference type="HAMAP-Rule" id="MF_00462"/>
    </source>
</evidence>